<keyword evidence="5" id="KW-1185">Reference proteome</keyword>
<evidence type="ECO:0000256" key="1">
    <source>
        <dbReference type="ARBA" id="ARBA00022729"/>
    </source>
</evidence>
<dbReference type="Pfam" id="PF03990">
    <property type="entry name" value="DUF348"/>
    <property type="match status" value="2"/>
</dbReference>
<keyword evidence="2" id="KW-1133">Transmembrane helix</keyword>
<keyword evidence="2" id="KW-0472">Membrane</keyword>
<feature type="transmembrane region" description="Helical" evidence="2">
    <location>
        <begin position="12"/>
        <end position="31"/>
    </location>
</feature>
<dbReference type="PANTHER" id="PTHR39160:SF4">
    <property type="entry name" value="RESUSCITATION-PROMOTING FACTOR RPFB"/>
    <property type="match status" value="1"/>
</dbReference>
<evidence type="ECO:0000259" key="3">
    <source>
        <dbReference type="PROSITE" id="PS51109"/>
    </source>
</evidence>
<protein>
    <submittedName>
        <fullName evidence="4">Ubiquitin-like domain-containing protein</fullName>
    </submittedName>
</protein>
<dbReference type="InterPro" id="IPR007137">
    <property type="entry name" value="DUF348"/>
</dbReference>
<reference evidence="4 5" key="1">
    <citation type="submission" date="2023-07" db="EMBL/GenBank/DDBJ databases">
        <title>Novel species of Thermanaerothrix with wide hydrolytic capabilities.</title>
        <authorList>
            <person name="Zayulina K.S."/>
            <person name="Podosokorskaya O.A."/>
            <person name="Elcheninov A.G."/>
        </authorList>
    </citation>
    <scope>NUCLEOTIDE SEQUENCE [LARGE SCALE GENOMIC DNA]</scope>
    <source>
        <strain evidence="4 5">4228-RoL</strain>
    </source>
</reference>
<evidence type="ECO:0000256" key="2">
    <source>
        <dbReference type="SAM" id="Phobius"/>
    </source>
</evidence>
<dbReference type="PANTHER" id="PTHR39160">
    <property type="entry name" value="CELL WALL-BINDING PROTEIN YOCH"/>
    <property type="match status" value="1"/>
</dbReference>
<gene>
    <name evidence="4" type="ORF">QYE77_07405</name>
</gene>
<dbReference type="Proteomes" id="UP001254165">
    <property type="component" value="Unassembled WGS sequence"/>
</dbReference>
<evidence type="ECO:0000313" key="4">
    <source>
        <dbReference type="EMBL" id="MDT8898093.1"/>
    </source>
</evidence>
<comment type="caution">
    <text evidence="4">The sequence shown here is derived from an EMBL/GenBank/DDBJ whole genome shotgun (WGS) entry which is preliminary data.</text>
</comment>
<dbReference type="InterPro" id="IPR011098">
    <property type="entry name" value="G5_dom"/>
</dbReference>
<name>A0ABU3NML9_9CHLR</name>
<proteinExistence type="predicted"/>
<keyword evidence="1" id="KW-0732">Signal</keyword>
<dbReference type="Gene3D" id="2.20.230.10">
    <property type="entry name" value="Resuscitation-promoting factor rpfb"/>
    <property type="match status" value="1"/>
</dbReference>
<feature type="domain" description="G5" evidence="3">
    <location>
        <begin position="266"/>
        <end position="346"/>
    </location>
</feature>
<keyword evidence="2" id="KW-0812">Transmembrane</keyword>
<dbReference type="RefSeq" id="WP_315624739.1">
    <property type="nucleotide sequence ID" value="NZ_JAUHMF010000001.1"/>
</dbReference>
<dbReference type="InterPro" id="IPR051933">
    <property type="entry name" value="Resuscitation_pf_RpfB"/>
</dbReference>
<dbReference type="Pfam" id="PF07501">
    <property type="entry name" value="G5"/>
    <property type="match status" value="1"/>
</dbReference>
<evidence type="ECO:0000313" key="5">
    <source>
        <dbReference type="Proteomes" id="UP001254165"/>
    </source>
</evidence>
<dbReference type="CDD" id="cd22786">
    <property type="entry name" value="DPBB_YuiC-like"/>
    <property type="match status" value="1"/>
</dbReference>
<dbReference type="SMART" id="SM01208">
    <property type="entry name" value="G5"/>
    <property type="match status" value="1"/>
</dbReference>
<dbReference type="PROSITE" id="PS51109">
    <property type="entry name" value="G5"/>
    <property type="match status" value="1"/>
</dbReference>
<dbReference type="EMBL" id="JAUHMF010000001">
    <property type="protein sequence ID" value="MDT8898093.1"/>
    <property type="molecule type" value="Genomic_DNA"/>
</dbReference>
<sequence length="467" mass="51900">MKAFLRHSWQRVLALSLLCMVAGGALLWFGLERDIPLRVDGTWWVVRTRALTLGKVLGAVASPQPGDRWLPARPLWAPWWQGTLSLEHARPVTLAIWPEQQGMALRSVERIPANLLEQAGVRLFPGDRIYRDGQMVDPYLPLPPAPVYHLMVRRAVPIHWQADGTAGVCYSAAFTLSEALAECALDLNPGDQISPAAETPLTPDLTVTVQRARPLQIQVDGQTLTLRSAAATVGDALAAAGIALQGLDYSQPAEDQPVPVDGRIRVVRVREEVVLEQEILPFKNEYEPDPETELDQRRVIVPGEYGVEVSRLRVRYEDGQEVGRTLEARWVAKEPKPQRMGYGTKVVIRTLETPQGTLEYWRAVTVYATSYSPCRLGVSRCSTATASGLPLQHGIIAVTRAWYSWMLGQRLYVPGYGIGVVADVGGGIPGRYWIDLGYSDDDYQPWHQYVTIYFLTPVPSAIPWILP</sequence>
<accession>A0ABU3NML9</accession>
<organism evidence="4 5">
    <name type="scientific">Thermanaerothrix solaris</name>
    <dbReference type="NCBI Taxonomy" id="3058434"/>
    <lineage>
        <taxon>Bacteria</taxon>
        <taxon>Bacillati</taxon>
        <taxon>Chloroflexota</taxon>
        <taxon>Anaerolineae</taxon>
        <taxon>Anaerolineales</taxon>
        <taxon>Anaerolineaceae</taxon>
        <taxon>Thermanaerothrix</taxon>
    </lineage>
</organism>